<sequence length="135" mass="13948">MANEGYLGKYVFSGERAATGDHPVVLHHLPLSARAKAAALPVGTVMKRVDVMGDNEQSGTVVGAAWEPLLSTDAATVIPVAVVDTPCDPTGEHGESSALCVVHGGVKHRVLTTGDGKALTDIQTAQLVEHGIYPA</sequence>
<reference evidence="1" key="1">
    <citation type="journal article" date="2021" name="Proc. Natl. Acad. Sci. U.S.A.">
        <title>A Catalog of Tens of Thousands of Viruses from Human Metagenomes Reveals Hidden Associations with Chronic Diseases.</title>
        <authorList>
            <person name="Tisza M.J."/>
            <person name="Buck C.B."/>
        </authorList>
    </citation>
    <scope>NUCLEOTIDE SEQUENCE</scope>
    <source>
        <strain evidence="1">Ctrnx29</strain>
    </source>
</reference>
<organism evidence="1">
    <name type="scientific">Myoviridae sp. ctrnx29</name>
    <dbReference type="NCBI Taxonomy" id="2826704"/>
    <lineage>
        <taxon>Viruses</taxon>
        <taxon>Duplodnaviria</taxon>
        <taxon>Heunggongvirae</taxon>
        <taxon>Uroviricota</taxon>
        <taxon>Caudoviricetes</taxon>
    </lineage>
</organism>
<proteinExistence type="predicted"/>
<accession>A0A8S5LYJ3</accession>
<dbReference type="EMBL" id="BK014766">
    <property type="protein sequence ID" value="DAD74867.1"/>
    <property type="molecule type" value="Genomic_DNA"/>
</dbReference>
<name>A0A8S5LYJ3_9CAUD</name>
<protein>
    <submittedName>
        <fullName evidence="1">Uncharacterized protein</fullName>
    </submittedName>
</protein>
<evidence type="ECO:0000313" key="1">
    <source>
        <dbReference type="EMBL" id="DAD74867.1"/>
    </source>
</evidence>